<dbReference type="CDD" id="cd14529">
    <property type="entry name" value="TpbA-like"/>
    <property type="match status" value="1"/>
</dbReference>
<reference evidence="3" key="2">
    <citation type="submission" date="2023-07" db="EMBL/GenBank/DDBJ databases">
        <authorList>
            <person name="Sun H."/>
        </authorList>
    </citation>
    <scope>NUCLEOTIDE SEQUENCE</scope>
    <source>
        <strain evidence="3">05753</strain>
    </source>
</reference>
<feature type="transmembrane region" description="Helical" evidence="1">
    <location>
        <begin position="26"/>
        <end position="45"/>
    </location>
</feature>
<name>A0ABT8SW79_9HYPH</name>
<dbReference type="Gene3D" id="3.90.190.10">
    <property type="entry name" value="Protein tyrosine phosphatase superfamily"/>
    <property type="match status" value="1"/>
</dbReference>
<evidence type="ECO:0000313" key="4">
    <source>
        <dbReference type="Proteomes" id="UP001169006"/>
    </source>
</evidence>
<keyword evidence="1" id="KW-1133">Transmembrane helix</keyword>
<dbReference type="RefSeq" id="WP_302076428.1">
    <property type="nucleotide sequence ID" value="NZ_JAUKWQ010000002.1"/>
</dbReference>
<proteinExistence type="predicted"/>
<keyword evidence="1" id="KW-0472">Membrane</keyword>
<keyword evidence="1" id="KW-0812">Transmembrane</keyword>
<dbReference type="EMBL" id="JAUKWQ010000002">
    <property type="protein sequence ID" value="MDO1582288.1"/>
    <property type="molecule type" value="Genomic_DNA"/>
</dbReference>
<dbReference type="InterPro" id="IPR016130">
    <property type="entry name" value="Tyr_Pase_AS"/>
</dbReference>
<dbReference type="InterPro" id="IPR029021">
    <property type="entry name" value="Prot-tyrosine_phosphatase-like"/>
</dbReference>
<dbReference type="Pfam" id="PF13350">
    <property type="entry name" value="Y_phosphatase3"/>
    <property type="match status" value="1"/>
</dbReference>
<gene>
    <name evidence="3" type="ORF">Q2T52_09275</name>
</gene>
<dbReference type="SUPFAM" id="SSF52799">
    <property type="entry name" value="(Phosphotyrosine protein) phosphatases II"/>
    <property type="match status" value="1"/>
</dbReference>
<reference evidence="3" key="1">
    <citation type="journal article" date="2015" name="Int. J. Syst. Evol. Microbiol.">
        <title>Rhizobium oryzicola sp. nov., potential plant-growth-promoting endophytic bacteria isolated from rice roots.</title>
        <authorList>
            <person name="Zhang X.X."/>
            <person name="Gao J.S."/>
            <person name="Cao Y.H."/>
            <person name="Sheirdil R.A."/>
            <person name="Wang X.C."/>
            <person name="Zhang L."/>
        </authorList>
    </citation>
    <scope>NUCLEOTIDE SEQUENCE</scope>
    <source>
        <strain evidence="3">05753</strain>
    </source>
</reference>
<dbReference type="InterPro" id="IPR000387">
    <property type="entry name" value="Tyr_Pase_dom"/>
</dbReference>
<evidence type="ECO:0000259" key="2">
    <source>
        <dbReference type="PROSITE" id="PS50056"/>
    </source>
</evidence>
<dbReference type="PROSITE" id="PS50056">
    <property type="entry name" value="TYR_PHOSPHATASE_2"/>
    <property type="match status" value="1"/>
</dbReference>
<sequence>MMNSTAALAVSSPCLQTSRLRKYLKAAGLTLAGTLLGCGLYLGWLQISGNFHEVIPGQFYRSAQLSPQQLAAYIDRYKIKTVINLRGGSPGAKWYDDEVATVKARDALHVDFAMSANRKLTKEESLQLVALLKNAQGPVLIHCRAGADRTGLASVMYLQQVAGVDEAKAEWQLSPLYGHLNLPFLGAYAMDDTWEAFEKAIGLES</sequence>
<comment type="caution">
    <text evidence="3">The sequence shown here is derived from an EMBL/GenBank/DDBJ whole genome shotgun (WGS) entry which is preliminary data.</text>
</comment>
<keyword evidence="4" id="KW-1185">Reference proteome</keyword>
<accession>A0ABT8SW79</accession>
<organism evidence="3 4">
    <name type="scientific">Rhizobium oryzicola</name>
    <dbReference type="NCBI Taxonomy" id="1232668"/>
    <lineage>
        <taxon>Bacteria</taxon>
        <taxon>Pseudomonadati</taxon>
        <taxon>Pseudomonadota</taxon>
        <taxon>Alphaproteobacteria</taxon>
        <taxon>Hyphomicrobiales</taxon>
        <taxon>Rhizobiaceae</taxon>
        <taxon>Rhizobium/Agrobacterium group</taxon>
        <taxon>Rhizobium</taxon>
    </lineage>
</organism>
<protein>
    <submittedName>
        <fullName evidence="3">Dual specificity protein phosphatase family protein</fullName>
    </submittedName>
</protein>
<evidence type="ECO:0000313" key="3">
    <source>
        <dbReference type="EMBL" id="MDO1582288.1"/>
    </source>
</evidence>
<dbReference type="PROSITE" id="PS00383">
    <property type="entry name" value="TYR_PHOSPHATASE_1"/>
    <property type="match status" value="1"/>
</dbReference>
<feature type="domain" description="Tyrosine specific protein phosphatases" evidence="2">
    <location>
        <begin position="123"/>
        <end position="158"/>
    </location>
</feature>
<dbReference type="InterPro" id="IPR026893">
    <property type="entry name" value="Tyr/Ser_Pase_IphP-type"/>
</dbReference>
<evidence type="ECO:0000256" key="1">
    <source>
        <dbReference type="SAM" id="Phobius"/>
    </source>
</evidence>
<dbReference type="Proteomes" id="UP001169006">
    <property type="component" value="Unassembled WGS sequence"/>
</dbReference>